<protein>
    <recommendedName>
        <fullName evidence="7">WRKY domain-containing protein</fullName>
    </recommendedName>
</protein>
<name>A0A9Q1JSJ3_9CARY</name>
<dbReference type="GO" id="GO:0005634">
    <property type="term" value="C:nucleus"/>
    <property type="evidence" value="ECO:0007669"/>
    <property type="project" value="UniProtKB-SubCell"/>
</dbReference>
<dbReference type="SMART" id="SM00774">
    <property type="entry name" value="WRKY"/>
    <property type="match status" value="1"/>
</dbReference>
<keyword evidence="2" id="KW-0805">Transcription regulation</keyword>
<dbReference type="GO" id="GO:0043565">
    <property type="term" value="F:sequence-specific DNA binding"/>
    <property type="evidence" value="ECO:0007669"/>
    <property type="project" value="InterPro"/>
</dbReference>
<dbReference type="SUPFAM" id="SSF118290">
    <property type="entry name" value="WRKY DNA-binding domain"/>
    <property type="match status" value="1"/>
</dbReference>
<evidence type="ECO:0000313" key="8">
    <source>
        <dbReference type="EMBL" id="KAJ8430222.1"/>
    </source>
</evidence>
<evidence type="ECO:0000256" key="2">
    <source>
        <dbReference type="ARBA" id="ARBA00023015"/>
    </source>
</evidence>
<feature type="compositionally biased region" description="Basic residues" evidence="6">
    <location>
        <begin position="126"/>
        <end position="135"/>
    </location>
</feature>
<dbReference type="GO" id="GO:0003700">
    <property type="term" value="F:DNA-binding transcription factor activity"/>
    <property type="evidence" value="ECO:0007669"/>
    <property type="project" value="InterPro"/>
</dbReference>
<gene>
    <name evidence="8" type="ORF">Cgig2_009400</name>
</gene>
<keyword evidence="3" id="KW-0238">DNA-binding</keyword>
<dbReference type="Proteomes" id="UP001153076">
    <property type="component" value="Unassembled WGS sequence"/>
</dbReference>
<reference evidence="8" key="1">
    <citation type="submission" date="2022-04" db="EMBL/GenBank/DDBJ databases">
        <title>Carnegiea gigantea Genome sequencing and assembly v2.</title>
        <authorList>
            <person name="Copetti D."/>
            <person name="Sanderson M.J."/>
            <person name="Burquez A."/>
            <person name="Wojciechowski M.F."/>
        </authorList>
    </citation>
    <scope>NUCLEOTIDE SEQUENCE</scope>
    <source>
        <strain evidence="8">SGP5-SGP5p</strain>
        <tissue evidence="8">Aerial part</tissue>
    </source>
</reference>
<feature type="compositionally biased region" description="Low complexity" evidence="6">
    <location>
        <begin position="84"/>
        <end position="106"/>
    </location>
</feature>
<dbReference type="Pfam" id="PF03106">
    <property type="entry name" value="WRKY"/>
    <property type="match status" value="1"/>
</dbReference>
<keyword evidence="9" id="KW-1185">Reference proteome</keyword>
<dbReference type="FunFam" id="2.20.25.80:FF:000003">
    <property type="entry name" value="WRKY transcription factor 57"/>
    <property type="match status" value="1"/>
</dbReference>
<dbReference type="Gene3D" id="2.20.25.80">
    <property type="entry name" value="WRKY domain"/>
    <property type="match status" value="1"/>
</dbReference>
<feature type="compositionally biased region" description="Polar residues" evidence="6">
    <location>
        <begin position="74"/>
        <end position="83"/>
    </location>
</feature>
<dbReference type="PROSITE" id="PS50811">
    <property type="entry name" value="WRKY"/>
    <property type="match status" value="1"/>
</dbReference>
<dbReference type="PANTHER" id="PTHR31221:SF334">
    <property type="entry name" value="WRKY TRANSCRIPTION FACTOR 57-RELATED"/>
    <property type="match status" value="1"/>
</dbReference>
<evidence type="ECO:0000256" key="4">
    <source>
        <dbReference type="ARBA" id="ARBA00023163"/>
    </source>
</evidence>
<evidence type="ECO:0000256" key="1">
    <source>
        <dbReference type="ARBA" id="ARBA00004123"/>
    </source>
</evidence>
<accession>A0A9Q1JSJ3</accession>
<evidence type="ECO:0000259" key="7">
    <source>
        <dbReference type="PROSITE" id="PS50811"/>
    </source>
</evidence>
<proteinExistence type="predicted"/>
<keyword evidence="4" id="KW-0804">Transcription</keyword>
<dbReference type="InterPro" id="IPR003657">
    <property type="entry name" value="WRKY_dom"/>
</dbReference>
<dbReference type="AlphaFoldDB" id="A0A9Q1JSJ3"/>
<dbReference type="InterPro" id="IPR044810">
    <property type="entry name" value="WRKY_plant"/>
</dbReference>
<dbReference type="EMBL" id="JAKOGI010000815">
    <property type="protein sequence ID" value="KAJ8430222.1"/>
    <property type="molecule type" value="Genomic_DNA"/>
</dbReference>
<comment type="caution">
    <text evidence="8">The sequence shown here is derived from an EMBL/GenBank/DDBJ whole genome shotgun (WGS) entry which is preliminary data.</text>
</comment>
<feature type="region of interest" description="Disordered" evidence="6">
    <location>
        <begin position="267"/>
        <end position="300"/>
    </location>
</feature>
<evidence type="ECO:0000313" key="9">
    <source>
        <dbReference type="Proteomes" id="UP001153076"/>
    </source>
</evidence>
<evidence type="ECO:0000256" key="3">
    <source>
        <dbReference type="ARBA" id="ARBA00023125"/>
    </source>
</evidence>
<organism evidence="8 9">
    <name type="scientific">Carnegiea gigantea</name>
    <dbReference type="NCBI Taxonomy" id="171969"/>
    <lineage>
        <taxon>Eukaryota</taxon>
        <taxon>Viridiplantae</taxon>
        <taxon>Streptophyta</taxon>
        <taxon>Embryophyta</taxon>
        <taxon>Tracheophyta</taxon>
        <taxon>Spermatophyta</taxon>
        <taxon>Magnoliopsida</taxon>
        <taxon>eudicotyledons</taxon>
        <taxon>Gunneridae</taxon>
        <taxon>Pentapetalae</taxon>
        <taxon>Caryophyllales</taxon>
        <taxon>Cactineae</taxon>
        <taxon>Cactaceae</taxon>
        <taxon>Cactoideae</taxon>
        <taxon>Echinocereeae</taxon>
        <taxon>Carnegiea</taxon>
    </lineage>
</organism>
<dbReference type="InterPro" id="IPR036576">
    <property type="entry name" value="WRKY_dom_sf"/>
</dbReference>
<feature type="region of interest" description="Disordered" evidence="6">
    <location>
        <begin position="48"/>
        <end position="135"/>
    </location>
</feature>
<feature type="compositionally biased region" description="Polar residues" evidence="6">
    <location>
        <begin position="267"/>
        <end position="282"/>
    </location>
</feature>
<feature type="domain" description="WRKY" evidence="7">
    <location>
        <begin position="145"/>
        <end position="210"/>
    </location>
</feature>
<dbReference type="OrthoDB" id="771376at2759"/>
<comment type="subcellular location">
    <subcellularLocation>
        <location evidence="1">Nucleus</location>
    </subcellularLocation>
</comment>
<evidence type="ECO:0000256" key="5">
    <source>
        <dbReference type="ARBA" id="ARBA00023242"/>
    </source>
</evidence>
<evidence type="ECO:0000256" key="6">
    <source>
        <dbReference type="SAM" id="MobiDB-lite"/>
    </source>
</evidence>
<dbReference type="PANTHER" id="PTHR31221">
    <property type="entry name" value="WRKY TRANSCRIPTION FACTOR PROTEIN 1-RELATED"/>
    <property type="match status" value="1"/>
</dbReference>
<sequence>MSNPSKPDPDESSWSVPDSDNQLYFFHYHHHQMLAELGWNYTDHQVEQRLPEFPPSSPLADGDRYHPSDAPPHTVTTSTSSQLPPDRSSDPAPSASNPSVSSSSSEDPAEKSGVRTAPAPEISTKEKKKVQKRVRQPRFAFMTKSEVDHLEDGYRWRKYGQKAVKNSPFPRSYYRCTNSKCTVKKRVERSSEDPAIVITTYEGQHCHHSVGLHRSGAGFLGRREIGAINVGQFGACPTSTSQFLIYPGVMQFSHHEQHTSDSIAQGSVSAPTTTQYSHQQLAATADEEKETLQSSTGEGLLGDIVSPGIRNL</sequence>
<keyword evidence="5" id="KW-0539">Nucleus</keyword>